<name>A0ABT6AWD8_9BURK</name>
<comment type="caution">
    <text evidence="1">The sequence shown here is derived from an EMBL/GenBank/DDBJ whole genome shotgun (WGS) entry which is preliminary data.</text>
</comment>
<gene>
    <name evidence="1" type="ORF">P3W85_28940</name>
</gene>
<accession>A0ABT6AWD8</accession>
<evidence type="ECO:0000313" key="1">
    <source>
        <dbReference type="EMBL" id="MDF3836948.1"/>
    </source>
</evidence>
<organism evidence="1 2">
    <name type="scientific">Cupriavidus basilensis</name>
    <dbReference type="NCBI Taxonomy" id="68895"/>
    <lineage>
        <taxon>Bacteria</taxon>
        <taxon>Pseudomonadati</taxon>
        <taxon>Pseudomonadota</taxon>
        <taxon>Betaproteobacteria</taxon>
        <taxon>Burkholderiales</taxon>
        <taxon>Burkholderiaceae</taxon>
        <taxon>Cupriavidus</taxon>
    </lineage>
</organism>
<dbReference type="Proteomes" id="UP001216674">
    <property type="component" value="Unassembled WGS sequence"/>
</dbReference>
<reference evidence="1 2" key="1">
    <citation type="submission" date="2023-03" db="EMBL/GenBank/DDBJ databases">
        <title>Draft assemblies of triclosan tolerant bacteria isolated from returned activated sludge.</title>
        <authorList>
            <person name="Van Hamelsveld S."/>
        </authorList>
    </citation>
    <scope>NUCLEOTIDE SEQUENCE [LARGE SCALE GENOMIC DNA]</scope>
    <source>
        <strain evidence="1 2">GW210010_S58</strain>
    </source>
</reference>
<evidence type="ECO:0000313" key="2">
    <source>
        <dbReference type="Proteomes" id="UP001216674"/>
    </source>
</evidence>
<protein>
    <submittedName>
        <fullName evidence="1">Uncharacterized protein</fullName>
    </submittedName>
</protein>
<sequence length="114" mass="12526">MATKKPTPTWSDVKTKLADLDRAGPLKLLQDLHAASRDNQAFLHARFGLGEDVLKPCKATIMFAQALMAIENLPDAQRPSLWTRLEAVCRTSQDFGYGVGDGMSELLAEFGFSD</sequence>
<keyword evidence="2" id="KW-1185">Reference proteome</keyword>
<dbReference type="RefSeq" id="WP_276267279.1">
    <property type="nucleotide sequence ID" value="NZ_JARJLM010000467.1"/>
</dbReference>
<proteinExistence type="predicted"/>
<dbReference type="EMBL" id="JARJLM010000467">
    <property type="protein sequence ID" value="MDF3836948.1"/>
    <property type="molecule type" value="Genomic_DNA"/>
</dbReference>